<dbReference type="Proteomes" id="UP000232062">
    <property type="component" value="Unassembled WGS sequence"/>
</dbReference>
<evidence type="ECO:0000313" key="1">
    <source>
        <dbReference type="EMBL" id="PJZ06383.1"/>
    </source>
</evidence>
<proteinExistence type="predicted"/>
<accession>A0A2M9WFQ2</accession>
<organism evidence="1 2">
    <name type="scientific">Pantoea rodasii</name>
    <dbReference type="NCBI Taxonomy" id="1076549"/>
    <lineage>
        <taxon>Bacteria</taxon>
        <taxon>Pseudomonadati</taxon>
        <taxon>Pseudomonadota</taxon>
        <taxon>Gammaproteobacteria</taxon>
        <taxon>Enterobacterales</taxon>
        <taxon>Erwiniaceae</taxon>
        <taxon>Pantoea</taxon>
    </lineage>
</organism>
<protein>
    <submittedName>
        <fullName evidence="1">Uncharacterized protein</fullName>
    </submittedName>
</protein>
<dbReference type="AlphaFoldDB" id="A0A2M9WFQ2"/>
<evidence type="ECO:0000313" key="2">
    <source>
        <dbReference type="Proteomes" id="UP000232062"/>
    </source>
</evidence>
<dbReference type="EMBL" id="PIQI01000011">
    <property type="protein sequence ID" value="PJZ06383.1"/>
    <property type="molecule type" value="Genomic_DNA"/>
</dbReference>
<gene>
    <name evidence="1" type="ORF">PRCB_06580</name>
</gene>
<comment type="caution">
    <text evidence="1">The sequence shown here is derived from an EMBL/GenBank/DDBJ whole genome shotgun (WGS) entry which is preliminary data.</text>
</comment>
<keyword evidence="2" id="KW-1185">Reference proteome</keyword>
<sequence length="97" mass="11129">MFPPSVWNHVNVTNEKYLFIKGTVIFSLGNEVLICPEFVIKAQNKYRKYNLDNLLTIDKSGFQDKYLKQAIKSCALIKKPDITKWDGAMDGMNSLNL</sequence>
<reference evidence="1 2" key="1">
    <citation type="submission" date="2017-11" db="EMBL/GenBank/DDBJ databases">
        <title>The genome sequence of Pantoea rodasii DSM 26611.</title>
        <authorList>
            <person name="Gao J."/>
            <person name="Mao X."/>
            <person name="Sun J."/>
        </authorList>
    </citation>
    <scope>NUCLEOTIDE SEQUENCE [LARGE SCALE GENOMIC DNA]</scope>
    <source>
        <strain evidence="1 2">DSM 26611</strain>
    </source>
</reference>
<name>A0A2M9WFQ2_9GAMM</name>